<evidence type="ECO:0000313" key="2">
    <source>
        <dbReference type="EMBL" id="KAG1529850.1"/>
    </source>
</evidence>
<dbReference type="Proteomes" id="UP000740926">
    <property type="component" value="Unassembled WGS sequence"/>
</dbReference>
<evidence type="ECO:0000259" key="1">
    <source>
        <dbReference type="Pfam" id="PF14833"/>
    </source>
</evidence>
<dbReference type="Gene3D" id="1.10.1040.10">
    <property type="entry name" value="N-(1-d-carboxylethyl)-l-norvaline Dehydrogenase, domain 2"/>
    <property type="match status" value="1"/>
</dbReference>
<dbReference type="InterPro" id="IPR029154">
    <property type="entry name" value="HIBADH-like_NADP-bd"/>
</dbReference>
<dbReference type="Pfam" id="PF14833">
    <property type="entry name" value="NAD_binding_11"/>
    <property type="match status" value="1"/>
</dbReference>
<dbReference type="PANTHER" id="PTHR43060">
    <property type="entry name" value="3-HYDROXYISOBUTYRATE DEHYDROGENASE-LIKE 1, MITOCHONDRIAL-RELATED"/>
    <property type="match status" value="1"/>
</dbReference>
<name>A0A9P6XP85_9FUNG</name>
<gene>
    <name evidence="2" type="ORF">G6F50_017718</name>
</gene>
<evidence type="ECO:0000313" key="3">
    <source>
        <dbReference type="Proteomes" id="UP000740926"/>
    </source>
</evidence>
<dbReference type="SUPFAM" id="SSF48179">
    <property type="entry name" value="6-phosphogluconate dehydrogenase C-terminal domain-like"/>
    <property type="match status" value="1"/>
</dbReference>
<comment type="caution">
    <text evidence="2">The sequence shown here is derived from an EMBL/GenBank/DDBJ whole genome shotgun (WGS) entry which is preliminary data.</text>
</comment>
<sequence>MAHVLAGDYTPLSAVDIFVKDLGLVLDTARHTKFPLPLASTAHQMFMQASTAGHGREADSAVIKIFPGITLPEAK</sequence>
<organism evidence="2 3">
    <name type="scientific">Rhizopus delemar</name>
    <dbReference type="NCBI Taxonomy" id="936053"/>
    <lineage>
        <taxon>Eukaryota</taxon>
        <taxon>Fungi</taxon>
        <taxon>Fungi incertae sedis</taxon>
        <taxon>Mucoromycota</taxon>
        <taxon>Mucoromycotina</taxon>
        <taxon>Mucoromycetes</taxon>
        <taxon>Mucorales</taxon>
        <taxon>Mucorineae</taxon>
        <taxon>Rhizopodaceae</taxon>
        <taxon>Rhizopus</taxon>
    </lineage>
</organism>
<feature type="domain" description="3-hydroxyisobutyrate dehydrogenase-like NAD-binding" evidence="1">
    <location>
        <begin position="3"/>
        <end position="65"/>
    </location>
</feature>
<proteinExistence type="predicted"/>
<reference evidence="2 3" key="1">
    <citation type="journal article" date="2020" name="Microb. Genom.">
        <title>Genetic diversity of clinical and environmental Mucorales isolates obtained from an investigation of mucormycosis cases among solid organ transplant recipients.</title>
        <authorList>
            <person name="Nguyen M.H."/>
            <person name="Kaul D."/>
            <person name="Muto C."/>
            <person name="Cheng S.J."/>
            <person name="Richter R.A."/>
            <person name="Bruno V.M."/>
            <person name="Liu G."/>
            <person name="Beyhan S."/>
            <person name="Sundermann A.J."/>
            <person name="Mounaud S."/>
            <person name="Pasculle A.W."/>
            <person name="Nierman W.C."/>
            <person name="Driscoll E."/>
            <person name="Cumbie R."/>
            <person name="Clancy C.J."/>
            <person name="Dupont C.L."/>
        </authorList>
    </citation>
    <scope>NUCLEOTIDE SEQUENCE [LARGE SCALE GENOMIC DNA]</scope>
    <source>
        <strain evidence="2 3">GL24</strain>
    </source>
</reference>
<dbReference type="AlphaFoldDB" id="A0A9P6XP85"/>
<dbReference type="GO" id="GO:0051287">
    <property type="term" value="F:NAD binding"/>
    <property type="evidence" value="ECO:0007669"/>
    <property type="project" value="InterPro"/>
</dbReference>
<dbReference type="InterPro" id="IPR008927">
    <property type="entry name" value="6-PGluconate_DH-like_C_sf"/>
</dbReference>
<keyword evidence="3" id="KW-1185">Reference proteome</keyword>
<protein>
    <recommendedName>
        <fullName evidence="1">3-hydroxyisobutyrate dehydrogenase-like NAD-binding domain-containing protein</fullName>
    </recommendedName>
</protein>
<dbReference type="PANTHER" id="PTHR43060:SF17">
    <property type="entry name" value="L-THREONATE DEHYDROGENASE"/>
    <property type="match status" value="1"/>
</dbReference>
<accession>A0A9P6XP85</accession>
<dbReference type="InterPro" id="IPR013328">
    <property type="entry name" value="6PGD_dom2"/>
</dbReference>
<dbReference type="EMBL" id="JAANIU010013878">
    <property type="protein sequence ID" value="KAG1529850.1"/>
    <property type="molecule type" value="Genomic_DNA"/>
</dbReference>